<dbReference type="AlphaFoldDB" id="A0A3L8PZI3"/>
<gene>
    <name evidence="5" type="ORF">D5018_06320</name>
</gene>
<evidence type="ECO:0000256" key="1">
    <source>
        <dbReference type="ARBA" id="ARBA00003989"/>
    </source>
</evidence>
<evidence type="ECO:0000256" key="4">
    <source>
        <dbReference type="SAM" id="SignalP"/>
    </source>
</evidence>
<evidence type="ECO:0000256" key="2">
    <source>
        <dbReference type="ARBA" id="ARBA00014031"/>
    </source>
</evidence>
<proteinExistence type="predicted"/>
<dbReference type="RefSeq" id="WP_121838167.1">
    <property type="nucleotide sequence ID" value="NZ_ML014763.1"/>
</dbReference>
<evidence type="ECO:0000313" key="5">
    <source>
        <dbReference type="EMBL" id="RLV60560.1"/>
    </source>
</evidence>
<protein>
    <recommendedName>
        <fullName evidence="2">Curli production assembly/transport component CsgF</fullName>
    </recommendedName>
</protein>
<feature type="signal peptide" evidence="4">
    <location>
        <begin position="1"/>
        <end position="21"/>
    </location>
</feature>
<dbReference type="OrthoDB" id="1443407at2"/>
<feature type="chain" id="PRO_5018207996" description="Curli production assembly/transport component CsgF" evidence="4">
    <location>
        <begin position="22"/>
        <end position="130"/>
    </location>
</feature>
<name>A0A3L8PZI3_9GAMM</name>
<evidence type="ECO:0000256" key="3">
    <source>
        <dbReference type="ARBA" id="ARBA00022729"/>
    </source>
</evidence>
<dbReference type="Pfam" id="PF10614">
    <property type="entry name" value="CsgF"/>
    <property type="match status" value="1"/>
</dbReference>
<organism evidence="5 6">
    <name type="scientific">Parashewanella curva</name>
    <dbReference type="NCBI Taxonomy" id="2338552"/>
    <lineage>
        <taxon>Bacteria</taxon>
        <taxon>Pseudomonadati</taxon>
        <taxon>Pseudomonadota</taxon>
        <taxon>Gammaproteobacteria</taxon>
        <taxon>Alteromonadales</taxon>
        <taxon>Shewanellaceae</taxon>
        <taxon>Parashewanella</taxon>
    </lineage>
</organism>
<reference evidence="5 6" key="1">
    <citation type="submission" date="2018-09" db="EMBL/GenBank/DDBJ databases">
        <title>Phylogeny of the Shewanellaceae, and recommendation for two new genera, Pseudoshewanella and Parashewanella.</title>
        <authorList>
            <person name="Wang G."/>
        </authorList>
    </citation>
    <scope>NUCLEOTIDE SEQUENCE [LARGE SCALE GENOMIC DNA]</scope>
    <source>
        <strain evidence="5 6">C51</strain>
    </source>
</reference>
<sequence length="130" mass="14285">MNKIKTTAAIIALITTPGLSASELVYEPINPTFGGNPLNGSYFFTKAKAQNNHSENDARDFVTRFKQSLERNIMSKITRDFANKELKEGTFDAGDYTITVADLGGGRFQVTILNELTGETTVIDMINPGY</sequence>
<dbReference type="EMBL" id="QZEI01000014">
    <property type="protein sequence ID" value="RLV60560.1"/>
    <property type="molecule type" value="Genomic_DNA"/>
</dbReference>
<keyword evidence="3 4" id="KW-0732">Signal</keyword>
<dbReference type="InterPro" id="IPR018893">
    <property type="entry name" value="T8SS_CsgF"/>
</dbReference>
<accession>A0A3L8PZI3</accession>
<comment type="caution">
    <text evidence="5">The sequence shown here is derived from an EMBL/GenBank/DDBJ whole genome shotgun (WGS) entry which is preliminary data.</text>
</comment>
<keyword evidence="6" id="KW-1185">Reference proteome</keyword>
<evidence type="ECO:0000313" key="6">
    <source>
        <dbReference type="Proteomes" id="UP000281474"/>
    </source>
</evidence>
<comment type="function">
    <text evidence="1">May be involved in the biogenesis of curli organelles.</text>
</comment>
<dbReference type="Proteomes" id="UP000281474">
    <property type="component" value="Unassembled WGS sequence"/>
</dbReference>